<reference evidence="2" key="1">
    <citation type="journal article" date="2015" name="Nat. Genet.">
        <title>The genome and transcriptome of the zoonotic hookworm Ancylostoma ceylanicum identify infection-specific gene families.</title>
        <authorList>
            <person name="Schwarz E.M."/>
            <person name="Hu Y."/>
            <person name="Antoshechkin I."/>
            <person name="Miller M.M."/>
            <person name="Sternberg P.W."/>
            <person name="Aroian R.V."/>
        </authorList>
    </citation>
    <scope>NUCLEOTIDE SEQUENCE</scope>
    <source>
        <strain evidence="2">HY135</strain>
    </source>
</reference>
<comment type="caution">
    <text evidence="1">The sequence shown here is derived from an EMBL/GenBank/DDBJ whole genome shotgun (WGS) entry which is preliminary data.</text>
</comment>
<keyword evidence="2" id="KW-1185">Reference proteome</keyword>
<evidence type="ECO:0000313" key="2">
    <source>
        <dbReference type="Proteomes" id="UP000024635"/>
    </source>
</evidence>
<sequence length="74" mass="8004">MMWEDASRHGSLMYGMHSGRYTTRTAIGNALKIRSTALAGAAELTKNEAAGRVRDDNSSFSAGKPSLLVFVSHF</sequence>
<dbReference type="EMBL" id="JARK01001624">
    <property type="protein sequence ID" value="EYB85914.1"/>
    <property type="molecule type" value="Genomic_DNA"/>
</dbReference>
<organism evidence="1 2">
    <name type="scientific">Ancylostoma ceylanicum</name>
    <dbReference type="NCBI Taxonomy" id="53326"/>
    <lineage>
        <taxon>Eukaryota</taxon>
        <taxon>Metazoa</taxon>
        <taxon>Ecdysozoa</taxon>
        <taxon>Nematoda</taxon>
        <taxon>Chromadorea</taxon>
        <taxon>Rhabditida</taxon>
        <taxon>Rhabditina</taxon>
        <taxon>Rhabditomorpha</taxon>
        <taxon>Strongyloidea</taxon>
        <taxon>Ancylostomatidae</taxon>
        <taxon>Ancylostomatinae</taxon>
        <taxon>Ancylostoma</taxon>
    </lineage>
</organism>
<proteinExistence type="predicted"/>
<name>A0A016S6P4_9BILA</name>
<protein>
    <submittedName>
        <fullName evidence="1">Uncharacterized protein</fullName>
    </submittedName>
</protein>
<gene>
    <name evidence="1" type="primary">Acey_s0288.g1472</name>
    <name evidence="1" type="ORF">Y032_0288g1472</name>
</gene>
<dbReference type="Proteomes" id="UP000024635">
    <property type="component" value="Unassembled WGS sequence"/>
</dbReference>
<accession>A0A016S6P4</accession>
<dbReference type="AlphaFoldDB" id="A0A016S6P4"/>
<evidence type="ECO:0000313" key="1">
    <source>
        <dbReference type="EMBL" id="EYB85914.1"/>
    </source>
</evidence>